<comment type="caution">
    <text evidence="1">The sequence shown here is derived from an EMBL/GenBank/DDBJ whole genome shotgun (WGS) entry which is preliminary data.</text>
</comment>
<sequence length="94" mass="10399">MESSTEEHQVRLMALVIDGEICVFIECLVDNAMVRIFVLVDVTIVTGLGCVNQDVGDVIDRVMFYRFVDGWAFLVDGSLNGVERADVVEAADFP</sequence>
<dbReference type="EMBL" id="JANPWB010000010">
    <property type="protein sequence ID" value="KAJ1135375.1"/>
    <property type="molecule type" value="Genomic_DNA"/>
</dbReference>
<proteinExistence type="predicted"/>
<keyword evidence="2" id="KW-1185">Reference proteome</keyword>
<accession>A0AAV7Q5E8</accession>
<evidence type="ECO:0000313" key="1">
    <source>
        <dbReference type="EMBL" id="KAJ1135375.1"/>
    </source>
</evidence>
<reference evidence="1" key="1">
    <citation type="journal article" date="2022" name="bioRxiv">
        <title>Sequencing and chromosome-scale assembly of the giantPleurodeles waltlgenome.</title>
        <authorList>
            <person name="Brown T."/>
            <person name="Elewa A."/>
            <person name="Iarovenko S."/>
            <person name="Subramanian E."/>
            <person name="Araus A.J."/>
            <person name="Petzold A."/>
            <person name="Susuki M."/>
            <person name="Suzuki K.-i.T."/>
            <person name="Hayashi T."/>
            <person name="Toyoda A."/>
            <person name="Oliveira C."/>
            <person name="Osipova E."/>
            <person name="Leigh N.D."/>
            <person name="Simon A."/>
            <person name="Yun M.H."/>
        </authorList>
    </citation>
    <scope>NUCLEOTIDE SEQUENCE</scope>
    <source>
        <strain evidence="1">20211129_DDA</strain>
        <tissue evidence="1">Liver</tissue>
    </source>
</reference>
<dbReference type="AlphaFoldDB" id="A0AAV7Q5E8"/>
<organism evidence="1 2">
    <name type="scientific">Pleurodeles waltl</name>
    <name type="common">Iberian ribbed newt</name>
    <dbReference type="NCBI Taxonomy" id="8319"/>
    <lineage>
        <taxon>Eukaryota</taxon>
        <taxon>Metazoa</taxon>
        <taxon>Chordata</taxon>
        <taxon>Craniata</taxon>
        <taxon>Vertebrata</taxon>
        <taxon>Euteleostomi</taxon>
        <taxon>Amphibia</taxon>
        <taxon>Batrachia</taxon>
        <taxon>Caudata</taxon>
        <taxon>Salamandroidea</taxon>
        <taxon>Salamandridae</taxon>
        <taxon>Pleurodelinae</taxon>
        <taxon>Pleurodeles</taxon>
    </lineage>
</organism>
<gene>
    <name evidence="1" type="ORF">NDU88_001815</name>
</gene>
<evidence type="ECO:0000313" key="2">
    <source>
        <dbReference type="Proteomes" id="UP001066276"/>
    </source>
</evidence>
<name>A0AAV7Q5E8_PLEWA</name>
<dbReference type="Proteomes" id="UP001066276">
    <property type="component" value="Chromosome 6"/>
</dbReference>
<protein>
    <submittedName>
        <fullName evidence="1">Uncharacterized protein</fullName>
    </submittedName>
</protein>